<protein>
    <recommendedName>
        <fullName evidence="3">KTSC domain-containing protein</fullName>
    </recommendedName>
</protein>
<dbReference type="OrthoDB" id="7775479at2"/>
<organism evidence="1 2">
    <name type="scientific">Caballeronia concitans</name>
    <dbReference type="NCBI Taxonomy" id="1777133"/>
    <lineage>
        <taxon>Bacteria</taxon>
        <taxon>Pseudomonadati</taxon>
        <taxon>Pseudomonadota</taxon>
        <taxon>Betaproteobacteria</taxon>
        <taxon>Burkholderiales</taxon>
        <taxon>Burkholderiaceae</taxon>
        <taxon>Caballeronia</taxon>
    </lineage>
</organism>
<gene>
    <name evidence="1" type="ORF">AWB72_04669</name>
</gene>
<name>A0A658R3M1_9BURK</name>
<evidence type="ECO:0000313" key="2">
    <source>
        <dbReference type="Proteomes" id="UP000198263"/>
    </source>
</evidence>
<accession>A0A658R3M1</accession>
<dbReference type="EMBL" id="FCNV02000013">
    <property type="protein sequence ID" value="SAL44409.1"/>
    <property type="molecule type" value="Genomic_DNA"/>
</dbReference>
<evidence type="ECO:0000313" key="1">
    <source>
        <dbReference type="EMBL" id="SAL44409.1"/>
    </source>
</evidence>
<comment type="caution">
    <text evidence="1">The sequence shown here is derived from an EMBL/GenBank/DDBJ whole genome shotgun (WGS) entry which is preliminary data.</text>
</comment>
<dbReference type="Proteomes" id="UP000198263">
    <property type="component" value="Unassembled WGS sequence"/>
</dbReference>
<reference evidence="1 2" key="1">
    <citation type="submission" date="2016-01" db="EMBL/GenBank/DDBJ databases">
        <authorList>
            <person name="Peeters C."/>
        </authorList>
    </citation>
    <scope>NUCLEOTIDE SEQUENCE [LARGE SCALE GENOMIC DNA]</scope>
    <source>
        <strain evidence="1">LMG 29315</strain>
    </source>
</reference>
<proteinExistence type="predicted"/>
<keyword evidence="2" id="KW-1185">Reference proteome</keyword>
<evidence type="ECO:0008006" key="3">
    <source>
        <dbReference type="Google" id="ProtNLM"/>
    </source>
</evidence>
<sequence length="75" mass="8365">MQPYRNLAGNSGVSAFEILRDGIKVRFANGTTYLYDYETPGRAHVEAMKRHARAGRGLSSYISQSHVPYADKSDD</sequence>
<dbReference type="AlphaFoldDB" id="A0A658R3M1"/>